<feature type="transmembrane region" description="Helical" evidence="2">
    <location>
        <begin position="248"/>
        <end position="266"/>
    </location>
</feature>
<dbReference type="AlphaFoldDB" id="A0A443I6T8"/>
<keyword evidence="2" id="KW-0472">Membrane</keyword>
<feature type="region of interest" description="Disordered" evidence="1">
    <location>
        <begin position="51"/>
        <end position="73"/>
    </location>
</feature>
<organism evidence="4 5">
    <name type="scientific">Byssochlamys spectabilis</name>
    <name type="common">Paecilomyces variotii</name>
    <dbReference type="NCBI Taxonomy" id="264951"/>
    <lineage>
        <taxon>Eukaryota</taxon>
        <taxon>Fungi</taxon>
        <taxon>Dikarya</taxon>
        <taxon>Ascomycota</taxon>
        <taxon>Pezizomycotina</taxon>
        <taxon>Eurotiomycetes</taxon>
        <taxon>Eurotiomycetidae</taxon>
        <taxon>Eurotiales</taxon>
        <taxon>Thermoascaceae</taxon>
        <taxon>Paecilomyces</taxon>
    </lineage>
</organism>
<dbReference type="GeneID" id="39598836"/>
<dbReference type="Pfam" id="PF20237">
    <property type="entry name" value="DUF6594"/>
    <property type="match status" value="1"/>
</dbReference>
<evidence type="ECO:0000256" key="1">
    <source>
        <dbReference type="SAM" id="MobiDB-lite"/>
    </source>
</evidence>
<gene>
    <name evidence="4" type="ORF">C8Q69DRAFT_452331</name>
</gene>
<dbReference type="InterPro" id="IPR046529">
    <property type="entry name" value="DUF6594"/>
</dbReference>
<name>A0A443I6T8_BYSSP</name>
<dbReference type="PANTHER" id="PTHR34502:SF5">
    <property type="entry name" value="DUF6594 DOMAIN-CONTAINING PROTEIN"/>
    <property type="match status" value="1"/>
</dbReference>
<dbReference type="PANTHER" id="PTHR34502">
    <property type="entry name" value="DUF6594 DOMAIN-CONTAINING PROTEIN-RELATED"/>
    <property type="match status" value="1"/>
</dbReference>
<dbReference type="STRING" id="264951.A0A443I6T8"/>
<feature type="compositionally biased region" description="Polar residues" evidence="1">
    <location>
        <begin position="51"/>
        <end position="71"/>
    </location>
</feature>
<evidence type="ECO:0000313" key="5">
    <source>
        <dbReference type="Proteomes" id="UP000283841"/>
    </source>
</evidence>
<comment type="caution">
    <text evidence="4">The sequence shown here is derived from an EMBL/GenBank/DDBJ whole genome shotgun (WGS) entry which is preliminary data.</text>
</comment>
<dbReference type="RefSeq" id="XP_028489412.1">
    <property type="nucleotide sequence ID" value="XM_028629559.1"/>
</dbReference>
<accession>A0A443I6T8</accession>
<dbReference type="Proteomes" id="UP000283841">
    <property type="component" value="Unassembled WGS sequence"/>
</dbReference>
<feature type="domain" description="DUF6594" evidence="3">
    <location>
        <begin position="8"/>
        <end position="262"/>
    </location>
</feature>
<reference evidence="4 5" key="1">
    <citation type="journal article" date="2018" name="Front. Microbiol.">
        <title>Genomic and genetic insights into a cosmopolitan fungus, Paecilomyces variotii (Eurotiales).</title>
        <authorList>
            <person name="Urquhart A.S."/>
            <person name="Mondo S.J."/>
            <person name="Makela M.R."/>
            <person name="Hane J.K."/>
            <person name="Wiebenga A."/>
            <person name="He G."/>
            <person name="Mihaltcheva S."/>
            <person name="Pangilinan J."/>
            <person name="Lipzen A."/>
            <person name="Barry K."/>
            <person name="de Vries R.P."/>
            <person name="Grigoriev I.V."/>
            <person name="Idnurm A."/>
        </authorList>
    </citation>
    <scope>NUCLEOTIDE SEQUENCE [LARGE SCALE GENOMIC DNA]</scope>
    <source>
        <strain evidence="4 5">CBS 101075</strain>
    </source>
</reference>
<evidence type="ECO:0000313" key="4">
    <source>
        <dbReference type="EMBL" id="RWQ99767.1"/>
    </source>
</evidence>
<feature type="transmembrane region" description="Helical" evidence="2">
    <location>
        <begin position="191"/>
        <end position="218"/>
    </location>
</feature>
<keyword evidence="5" id="KW-1185">Reference proteome</keyword>
<keyword evidence="2" id="KW-1133">Transmembrane helix</keyword>
<protein>
    <recommendedName>
        <fullName evidence="3">DUF6594 domain-containing protein</fullName>
    </recommendedName>
</protein>
<keyword evidence="2" id="KW-0812">Transmembrane</keyword>
<dbReference type="VEuPathDB" id="FungiDB:C8Q69DRAFT_452331"/>
<sequence>MSSIDHRYDELIDLFQRCPRTAVFRDFRNLNLVRILQLQATIDEFERSFESPSIGASNGATNTTNPSTSEAHSAKPVLQVDMAQCIWPTLKEYYERMLLDVQIQSLPTPEECDLNYLRLSLKNVAGLTEHEVSLWNHGDDFVALFADPHEEFDRFTRWVFNRLELFHDYVRKFKKVDDTLPVETYAYNRRALASIVTVFSAIMAVLINVSSIYILYYIDSMQTRLGVIMIYTALFALMMMVLTNSGGANIFPATAAYAAVLVVFIGNNNNNNGS</sequence>
<evidence type="ECO:0000259" key="3">
    <source>
        <dbReference type="Pfam" id="PF20237"/>
    </source>
</evidence>
<evidence type="ECO:0000256" key="2">
    <source>
        <dbReference type="SAM" id="Phobius"/>
    </source>
</evidence>
<proteinExistence type="predicted"/>
<feature type="transmembrane region" description="Helical" evidence="2">
    <location>
        <begin position="225"/>
        <end position="242"/>
    </location>
</feature>
<dbReference type="EMBL" id="RCNU01000001">
    <property type="protein sequence ID" value="RWQ99767.1"/>
    <property type="molecule type" value="Genomic_DNA"/>
</dbReference>